<dbReference type="RefSeq" id="WP_277733304.1">
    <property type="nucleotide sequence ID" value="NZ_CP120733.1"/>
</dbReference>
<reference evidence="1 2" key="1">
    <citation type="submission" date="2023-03" db="EMBL/GenBank/DDBJ databases">
        <title>Complete genome sequence of Tepidibacter sp. SWIR-1, isolated from a deep-sea hydrothermal vent.</title>
        <authorList>
            <person name="Li X."/>
        </authorList>
    </citation>
    <scope>NUCLEOTIDE SEQUENCE [LARGE SCALE GENOMIC DNA]</scope>
    <source>
        <strain evidence="1 2">SWIR-1</strain>
    </source>
</reference>
<dbReference type="Proteomes" id="UP001222800">
    <property type="component" value="Chromosome"/>
</dbReference>
<keyword evidence="2" id="KW-1185">Reference proteome</keyword>
<evidence type="ECO:0000313" key="2">
    <source>
        <dbReference type="Proteomes" id="UP001222800"/>
    </source>
</evidence>
<name>A0ABY8EES4_9FIRM</name>
<dbReference type="EMBL" id="CP120733">
    <property type="protein sequence ID" value="WFD11281.1"/>
    <property type="molecule type" value="Genomic_DNA"/>
</dbReference>
<proteinExistence type="predicted"/>
<evidence type="ECO:0000313" key="1">
    <source>
        <dbReference type="EMBL" id="WFD11281.1"/>
    </source>
</evidence>
<accession>A0ABY8EES4</accession>
<protein>
    <submittedName>
        <fullName evidence="1">Uncharacterized protein</fullName>
    </submittedName>
</protein>
<gene>
    <name evidence="1" type="ORF">P4S50_04175</name>
</gene>
<organism evidence="1 2">
    <name type="scientific">Tepidibacter hydrothermalis</name>
    <dbReference type="NCBI Taxonomy" id="3036126"/>
    <lineage>
        <taxon>Bacteria</taxon>
        <taxon>Bacillati</taxon>
        <taxon>Bacillota</taxon>
        <taxon>Clostridia</taxon>
        <taxon>Peptostreptococcales</taxon>
        <taxon>Peptostreptococcaceae</taxon>
        <taxon>Tepidibacter</taxon>
    </lineage>
</organism>
<sequence length="96" mass="10370">MSVFTFDVAVKSTPQNRVEVTITSGTLAKGFTYYFIATANDGTDTYYGETHKMDLTAEAADIDLSTANEALPIIPLDPDFAGSITADNVSVYISYK</sequence>